<gene>
    <name evidence="2" type="ORF">RIB2604_02501020</name>
</gene>
<reference evidence="3" key="2">
    <citation type="submission" date="2016-02" db="EMBL/GenBank/DDBJ databases">
        <title>Genome sequencing of Aspergillus luchuensis NBRC 4314.</title>
        <authorList>
            <person name="Yamada O."/>
        </authorList>
    </citation>
    <scope>NUCLEOTIDE SEQUENCE [LARGE SCALE GENOMIC DNA]</scope>
    <source>
        <strain evidence="3">RIB 2604</strain>
    </source>
</reference>
<evidence type="ECO:0000256" key="1">
    <source>
        <dbReference type="SAM" id="Phobius"/>
    </source>
</evidence>
<name>A0A146FRA4_ASPKA</name>
<keyword evidence="1" id="KW-1133">Transmembrane helix</keyword>
<sequence>MEKLDTLGTRMGAILDDTGSYLGVQLYSGVSIGATGVLLLFAGMSKKD</sequence>
<keyword evidence="1" id="KW-0812">Transmembrane</keyword>
<feature type="transmembrane region" description="Helical" evidence="1">
    <location>
        <begin position="20"/>
        <end position="42"/>
    </location>
</feature>
<reference evidence="2 3" key="1">
    <citation type="journal article" date="2016" name="DNA Res.">
        <title>Genome sequence of Aspergillus luchuensis NBRC 4314.</title>
        <authorList>
            <person name="Yamada O."/>
            <person name="Machida M."/>
            <person name="Hosoyama A."/>
            <person name="Goto M."/>
            <person name="Takahashi T."/>
            <person name="Futagami T."/>
            <person name="Yamagata Y."/>
            <person name="Takeuchi M."/>
            <person name="Kobayashi T."/>
            <person name="Koike H."/>
            <person name="Abe K."/>
            <person name="Asai K."/>
            <person name="Arita M."/>
            <person name="Fujita N."/>
            <person name="Fukuda K."/>
            <person name="Higa K."/>
            <person name="Horikawa H."/>
            <person name="Ishikawa T."/>
            <person name="Jinno K."/>
            <person name="Kato Y."/>
            <person name="Kirimura K."/>
            <person name="Mizutani O."/>
            <person name="Nakasone K."/>
            <person name="Sano M."/>
            <person name="Shiraishi Y."/>
            <person name="Tsukahara M."/>
            <person name="Gomi K."/>
        </authorList>
    </citation>
    <scope>NUCLEOTIDE SEQUENCE [LARGE SCALE GENOMIC DNA]</scope>
    <source>
        <strain evidence="2 3">RIB 2604</strain>
    </source>
</reference>
<keyword evidence="1" id="KW-0472">Membrane</keyword>
<dbReference type="EMBL" id="BCWF01000024">
    <property type="protein sequence ID" value="GAT28027.1"/>
    <property type="molecule type" value="Genomic_DNA"/>
</dbReference>
<protein>
    <submittedName>
        <fullName evidence="2">MFS monocarboxylate transporter</fullName>
    </submittedName>
</protein>
<comment type="caution">
    <text evidence="2">The sequence shown here is derived from an EMBL/GenBank/DDBJ whole genome shotgun (WGS) entry which is preliminary data.</text>
</comment>
<dbReference type="Proteomes" id="UP000075230">
    <property type="component" value="Unassembled WGS sequence"/>
</dbReference>
<proteinExistence type="predicted"/>
<accession>A0A146FRA4</accession>
<evidence type="ECO:0000313" key="3">
    <source>
        <dbReference type="Proteomes" id="UP000075230"/>
    </source>
</evidence>
<dbReference type="AlphaFoldDB" id="A0A146FRA4"/>
<organism evidence="2 3">
    <name type="scientific">Aspergillus kawachii</name>
    <name type="common">White koji mold</name>
    <name type="synonym">Aspergillus awamori var. kawachi</name>
    <dbReference type="NCBI Taxonomy" id="1069201"/>
    <lineage>
        <taxon>Eukaryota</taxon>
        <taxon>Fungi</taxon>
        <taxon>Dikarya</taxon>
        <taxon>Ascomycota</taxon>
        <taxon>Pezizomycotina</taxon>
        <taxon>Eurotiomycetes</taxon>
        <taxon>Eurotiomycetidae</taxon>
        <taxon>Eurotiales</taxon>
        <taxon>Aspergillaceae</taxon>
        <taxon>Aspergillus</taxon>
        <taxon>Aspergillus subgen. Circumdati</taxon>
    </lineage>
</organism>
<evidence type="ECO:0000313" key="2">
    <source>
        <dbReference type="EMBL" id="GAT28027.1"/>
    </source>
</evidence>